<dbReference type="EMBL" id="JBHSRI010000025">
    <property type="protein sequence ID" value="MFC6040963.1"/>
    <property type="molecule type" value="Genomic_DNA"/>
</dbReference>
<dbReference type="Gene3D" id="3.30.530.20">
    <property type="match status" value="1"/>
</dbReference>
<comment type="caution">
    <text evidence="3">The sequence shown here is derived from an EMBL/GenBank/DDBJ whole genome shotgun (WGS) entry which is preliminary data.</text>
</comment>
<organism evidence="3 4">
    <name type="scientific">Paenisporosarcina macmurdoensis</name>
    <dbReference type="NCBI Taxonomy" id="212659"/>
    <lineage>
        <taxon>Bacteria</taxon>
        <taxon>Bacillati</taxon>
        <taxon>Bacillota</taxon>
        <taxon>Bacilli</taxon>
        <taxon>Bacillales</taxon>
        <taxon>Caryophanaceae</taxon>
        <taxon>Paenisporosarcina</taxon>
    </lineage>
</organism>
<evidence type="ECO:0000313" key="3">
    <source>
        <dbReference type="EMBL" id="MFC6040963.1"/>
    </source>
</evidence>
<proteinExistence type="inferred from homology"/>
<dbReference type="Pfam" id="PF08327">
    <property type="entry name" value="AHSA1"/>
    <property type="match status" value="1"/>
</dbReference>
<dbReference type="SUPFAM" id="SSF55961">
    <property type="entry name" value="Bet v1-like"/>
    <property type="match status" value="1"/>
</dbReference>
<protein>
    <submittedName>
        <fullName evidence="3">SRPBCC domain-containing protein</fullName>
    </submittedName>
</protein>
<evidence type="ECO:0000259" key="2">
    <source>
        <dbReference type="Pfam" id="PF08327"/>
    </source>
</evidence>
<dbReference type="CDD" id="cd07814">
    <property type="entry name" value="SRPBCC_CalC_Aha1-like"/>
    <property type="match status" value="1"/>
</dbReference>
<comment type="similarity">
    <text evidence="1">Belongs to the AHA1 family.</text>
</comment>
<keyword evidence="4" id="KW-1185">Reference proteome</keyword>
<accession>A0ABW1LBA0</accession>
<evidence type="ECO:0000313" key="4">
    <source>
        <dbReference type="Proteomes" id="UP001596170"/>
    </source>
</evidence>
<feature type="domain" description="Activator of Hsp90 ATPase homologue 1/2-like C-terminal" evidence="2">
    <location>
        <begin position="12"/>
        <end position="131"/>
    </location>
</feature>
<evidence type="ECO:0000256" key="1">
    <source>
        <dbReference type="ARBA" id="ARBA00006817"/>
    </source>
</evidence>
<dbReference type="Proteomes" id="UP001596170">
    <property type="component" value="Unassembled WGS sequence"/>
</dbReference>
<sequence>MTNYVKQFELSAPVEEVYAAITTEKGIKSWWTVDCDISTEIGGVHSFRFERLLFNSMKIVELIPNEKVHWTCIEGWNEWKGTDVTFLLRSIGPGKTTVEFKHTGLTPSLSCYKMCSKGWDDTLLHLQQYVENGQSNAHIPKSGVQGVLSRFAFKVFSRKYTK</sequence>
<gene>
    <name evidence="3" type="ORF">ACFPYN_16170</name>
</gene>
<dbReference type="InterPro" id="IPR013538">
    <property type="entry name" value="ASHA1/2-like_C"/>
</dbReference>
<reference evidence="4" key="1">
    <citation type="journal article" date="2019" name="Int. J. Syst. Evol. Microbiol.">
        <title>The Global Catalogue of Microorganisms (GCM) 10K type strain sequencing project: providing services to taxonomists for standard genome sequencing and annotation.</title>
        <authorList>
            <consortium name="The Broad Institute Genomics Platform"/>
            <consortium name="The Broad Institute Genome Sequencing Center for Infectious Disease"/>
            <person name="Wu L."/>
            <person name="Ma J."/>
        </authorList>
    </citation>
    <scope>NUCLEOTIDE SEQUENCE [LARGE SCALE GENOMIC DNA]</scope>
    <source>
        <strain evidence="4">CCUG 54527</strain>
    </source>
</reference>
<dbReference type="RefSeq" id="WP_377735587.1">
    <property type="nucleotide sequence ID" value="NZ_JBHSRI010000025.1"/>
</dbReference>
<name>A0ABW1LBA0_9BACL</name>
<dbReference type="InterPro" id="IPR023393">
    <property type="entry name" value="START-like_dom_sf"/>
</dbReference>